<proteinExistence type="predicted"/>
<accession>A0A3S0ZTT1</accession>
<dbReference type="AlphaFoldDB" id="A0A3S0ZTT1"/>
<feature type="compositionally biased region" description="Polar residues" evidence="1">
    <location>
        <begin position="280"/>
        <end position="293"/>
    </location>
</feature>
<organism evidence="2 3">
    <name type="scientific">Elysia chlorotica</name>
    <name type="common">Eastern emerald elysia</name>
    <name type="synonym">Sea slug</name>
    <dbReference type="NCBI Taxonomy" id="188477"/>
    <lineage>
        <taxon>Eukaryota</taxon>
        <taxon>Metazoa</taxon>
        <taxon>Spiralia</taxon>
        <taxon>Lophotrochozoa</taxon>
        <taxon>Mollusca</taxon>
        <taxon>Gastropoda</taxon>
        <taxon>Heterobranchia</taxon>
        <taxon>Euthyneura</taxon>
        <taxon>Panpulmonata</taxon>
        <taxon>Sacoglossa</taxon>
        <taxon>Placobranchoidea</taxon>
        <taxon>Plakobranchidae</taxon>
        <taxon>Elysia</taxon>
    </lineage>
</organism>
<evidence type="ECO:0000313" key="2">
    <source>
        <dbReference type="EMBL" id="RUS75120.1"/>
    </source>
</evidence>
<protein>
    <submittedName>
        <fullName evidence="2">Uncharacterized protein</fullName>
    </submittedName>
</protein>
<dbReference type="STRING" id="188477.A0A3S0ZTT1"/>
<feature type="non-terminal residue" evidence="2">
    <location>
        <position position="476"/>
    </location>
</feature>
<name>A0A3S0ZTT1_ELYCH</name>
<evidence type="ECO:0000313" key="3">
    <source>
        <dbReference type="Proteomes" id="UP000271974"/>
    </source>
</evidence>
<feature type="compositionally biased region" description="Low complexity" evidence="1">
    <location>
        <begin position="15"/>
        <end position="58"/>
    </location>
</feature>
<dbReference type="OrthoDB" id="6096242at2759"/>
<feature type="compositionally biased region" description="Acidic residues" evidence="1">
    <location>
        <begin position="153"/>
        <end position="162"/>
    </location>
</feature>
<gene>
    <name evidence="2" type="ORF">EGW08_017127</name>
</gene>
<feature type="compositionally biased region" description="Polar residues" evidence="1">
    <location>
        <begin position="415"/>
        <end position="433"/>
    </location>
</feature>
<dbReference type="Proteomes" id="UP000271974">
    <property type="component" value="Unassembled WGS sequence"/>
</dbReference>
<feature type="region of interest" description="Disordered" evidence="1">
    <location>
        <begin position="280"/>
        <end position="433"/>
    </location>
</feature>
<feature type="compositionally biased region" description="Basic and acidic residues" evidence="1">
    <location>
        <begin position="1"/>
        <end position="12"/>
    </location>
</feature>
<feature type="compositionally biased region" description="Polar residues" evidence="1">
    <location>
        <begin position="60"/>
        <end position="107"/>
    </location>
</feature>
<evidence type="ECO:0000256" key="1">
    <source>
        <dbReference type="SAM" id="MobiDB-lite"/>
    </source>
</evidence>
<sequence length="476" mass="50136">DRHLAKSSERKLNASHSSELLDSSSSSRVTVSSVSSSNSSSSSTQLSSSSAISSKPPSSNGPTPQPKSSASLKKSKTIDSSSVLSTKNAKNVSGKTSASGTAITSSLKSKEKDDSNKGKPPKHPKRNIRRVSIPDVTPEVIGEDGGLDNLVTDGEEGEVTAGEEADQIYLSLTDEEKQFALLALGNTVWNSDTRNLQVELSSDSRRACREFEDLQVEELFAAEGGRFTSLVDCDKVKAASKKNAAPSFGTFPQAVGSSRQALGKIHIAEIKFEKTLVNGDTKSSVSVNGSQKHNGLDSDITMKRNDGSKESFNISDITESLYETIPDDIEPAPSPKSAPRGRASAVSTNSVKGRDGGSSASNSSERGGGPGRKSSPQSQTMSPPPRTSTKMVAKKITLPPRNEGVKDNGFDDSVDSATSDDLNSSGNSCSLNDSTAMEGFRAIALLNDVLRDYADLNESSTDDFFSDAQSTVSSAT</sequence>
<reference evidence="2 3" key="1">
    <citation type="submission" date="2019-01" db="EMBL/GenBank/DDBJ databases">
        <title>A draft genome assembly of the solar-powered sea slug Elysia chlorotica.</title>
        <authorList>
            <person name="Cai H."/>
            <person name="Li Q."/>
            <person name="Fang X."/>
            <person name="Li J."/>
            <person name="Curtis N.E."/>
            <person name="Altenburger A."/>
            <person name="Shibata T."/>
            <person name="Feng M."/>
            <person name="Maeda T."/>
            <person name="Schwartz J.A."/>
            <person name="Shigenobu S."/>
            <person name="Lundholm N."/>
            <person name="Nishiyama T."/>
            <person name="Yang H."/>
            <person name="Hasebe M."/>
            <person name="Li S."/>
            <person name="Pierce S.K."/>
            <person name="Wang J."/>
        </authorList>
    </citation>
    <scope>NUCLEOTIDE SEQUENCE [LARGE SCALE GENOMIC DNA]</scope>
    <source>
        <strain evidence="2">EC2010</strain>
        <tissue evidence="2">Whole organism of an adult</tissue>
    </source>
</reference>
<feature type="compositionally biased region" description="Basic and acidic residues" evidence="1">
    <location>
        <begin position="294"/>
        <end position="309"/>
    </location>
</feature>
<dbReference type="EMBL" id="RQTK01000770">
    <property type="protein sequence ID" value="RUS75120.1"/>
    <property type="molecule type" value="Genomic_DNA"/>
</dbReference>
<feature type="compositionally biased region" description="Basic and acidic residues" evidence="1">
    <location>
        <begin position="108"/>
        <end position="117"/>
    </location>
</feature>
<feature type="region of interest" description="Disordered" evidence="1">
    <location>
        <begin position="1"/>
        <end position="162"/>
    </location>
</feature>
<feature type="compositionally biased region" description="Basic residues" evidence="1">
    <location>
        <begin position="119"/>
        <end position="129"/>
    </location>
</feature>
<comment type="caution">
    <text evidence="2">The sequence shown here is derived from an EMBL/GenBank/DDBJ whole genome shotgun (WGS) entry which is preliminary data.</text>
</comment>
<feature type="non-terminal residue" evidence="2">
    <location>
        <position position="1"/>
    </location>
</feature>
<keyword evidence="3" id="KW-1185">Reference proteome</keyword>